<dbReference type="Proteomes" id="UP000321915">
    <property type="component" value="Segment"/>
</dbReference>
<accession>A0A5B8WH25</accession>
<proteinExistence type="predicted"/>
<evidence type="ECO:0000313" key="2">
    <source>
        <dbReference type="Proteomes" id="UP000321915"/>
    </source>
</evidence>
<name>A0A5B8WH25_9CAUD</name>
<organism evidence="1 2">
    <name type="scientific">Arthrobacter phage Qui</name>
    <dbReference type="NCBI Taxonomy" id="2603260"/>
    <lineage>
        <taxon>Viruses</taxon>
        <taxon>Duplodnaviria</taxon>
        <taxon>Heunggongvirae</taxon>
        <taxon>Uroviricota</taxon>
        <taxon>Caudoviricetes</taxon>
        <taxon>Quivirus</taxon>
        <taxon>Quivirus qui</taxon>
    </lineage>
</organism>
<keyword evidence="2" id="KW-1185">Reference proteome</keyword>
<gene>
    <name evidence="1" type="primary">111</name>
    <name evidence="1" type="ORF">SEA_QUI_111</name>
</gene>
<reference evidence="1 2" key="1">
    <citation type="submission" date="2019-07" db="EMBL/GenBank/DDBJ databases">
        <authorList>
            <person name="Abdullah A."/>
            <person name="Lima G.C."/>
            <person name="Cuneo C.K."/>
            <person name="Ennest D.C."/>
            <person name="Fritz K.J."/>
            <person name="Johnson B.T."/>
            <person name="Larson S.M."/>
            <person name="Lemunyete M.N."/>
            <person name="Murray M.B."/>
            <person name="Osmond D.E."/>
            <person name="Patras K.A."/>
            <person name="Ransibrahmanakul S."/>
            <person name="Simpson K.A."/>
            <person name="Thull B.S."/>
            <person name="Wetzel S."/>
            <person name="Bonilla J.A."/>
            <person name="Klyczek K."/>
            <person name="Garlena R.A."/>
            <person name="Russell D.A."/>
            <person name="Pope W.H."/>
            <person name="Jacobs-Sera D."/>
            <person name="Hatfull G.F."/>
        </authorList>
    </citation>
    <scope>NUCLEOTIDE SEQUENCE [LARGE SCALE GENOMIC DNA]</scope>
</reference>
<dbReference type="KEGG" id="vg:77936473"/>
<evidence type="ECO:0000313" key="1">
    <source>
        <dbReference type="EMBL" id="QED11601.1"/>
    </source>
</evidence>
<dbReference type="EMBL" id="MN183282">
    <property type="protein sequence ID" value="QED11601.1"/>
    <property type="molecule type" value="Genomic_DNA"/>
</dbReference>
<protein>
    <submittedName>
        <fullName evidence="1">DNA binding, Hu-like domain protein</fullName>
    </submittedName>
</protein>
<sequence>MPSLSESHLLIERLAKETDVKPRKVERVLRALEKYIEADMMEPCTITFAHTRDWCGYPLCREG</sequence>
<dbReference type="RefSeq" id="YP_010660477.1">
    <property type="nucleotide sequence ID" value="NC_070877.1"/>
</dbReference>
<dbReference type="GeneID" id="77936473"/>